<comment type="caution">
    <text evidence="1">The sequence shown here is derived from an EMBL/GenBank/DDBJ whole genome shotgun (WGS) entry which is preliminary data.</text>
</comment>
<reference evidence="1 2" key="1">
    <citation type="submission" date="2021-05" db="EMBL/GenBank/DDBJ databases">
        <title>Genetic and Functional Diversity in Clade A Lucinid endosymbionts from the Bahamas.</title>
        <authorList>
            <person name="Giani N.M."/>
            <person name="Engel A.S."/>
            <person name="Campbell B.J."/>
        </authorList>
    </citation>
    <scope>NUCLEOTIDE SEQUENCE [LARGE SCALE GENOMIC DNA]</scope>
    <source>
        <strain evidence="1">LUC16012Gg_MoonRockCtena</strain>
    </source>
</reference>
<organism evidence="1 2">
    <name type="scientific">Candidatus Thiodiazotropha taylori</name>
    <dbReference type="NCBI Taxonomy" id="2792791"/>
    <lineage>
        <taxon>Bacteria</taxon>
        <taxon>Pseudomonadati</taxon>
        <taxon>Pseudomonadota</taxon>
        <taxon>Gammaproteobacteria</taxon>
        <taxon>Chromatiales</taxon>
        <taxon>Sedimenticolaceae</taxon>
        <taxon>Candidatus Thiodiazotropha</taxon>
    </lineage>
</organism>
<name>A0A944QVH9_9GAMM</name>
<dbReference type="InterPro" id="IPR003795">
    <property type="entry name" value="DUF192"/>
</dbReference>
<dbReference type="PANTHER" id="PTHR37953">
    <property type="entry name" value="UPF0127 PROTEIN MJ1496"/>
    <property type="match status" value="1"/>
</dbReference>
<dbReference type="EMBL" id="JAHHGM010000012">
    <property type="protein sequence ID" value="MBT2990019.1"/>
    <property type="molecule type" value="Genomic_DNA"/>
</dbReference>
<gene>
    <name evidence="1" type="ORF">KME65_13780</name>
</gene>
<proteinExistence type="predicted"/>
<dbReference type="PANTHER" id="PTHR37953:SF1">
    <property type="entry name" value="UPF0127 PROTEIN MJ1496"/>
    <property type="match status" value="1"/>
</dbReference>
<evidence type="ECO:0000313" key="2">
    <source>
        <dbReference type="Proteomes" id="UP000770889"/>
    </source>
</evidence>
<dbReference type="Proteomes" id="UP000770889">
    <property type="component" value="Unassembled WGS sequence"/>
</dbReference>
<evidence type="ECO:0000313" key="1">
    <source>
        <dbReference type="EMBL" id="MBT2990019.1"/>
    </source>
</evidence>
<sequence>MKRICIKRLSSENELDKENNILEAWLADSYFTRLRGLLGKKKLGDKDGLLLVGCSSVHTFGMRYPLDLVFLDKKGKVVKCREYVQPFRTASARGAYFTLELNKGMISKQGISVDDRFHW</sequence>
<protein>
    <submittedName>
        <fullName evidence="1">DUF192 domain-containing protein</fullName>
    </submittedName>
</protein>
<dbReference type="Pfam" id="PF02643">
    <property type="entry name" value="DUF192"/>
    <property type="match status" value="1"/>
</dbReference>
<dbReference type="Gene3D" id="2.60.120.1140">
    <property type="entry name" value="Protein of unknown function DUF192"/>
    <property type="match status" value="1"/>
</dbReference>
<accession>A0A944QVH9</accession>
<dbReference type="AlphaFoldDB" id="A0A944QVH9"/>
<dbReference type="InterPro" id="IPR038695">
    <property type="entry name" value="Saro_0823-like_sf"/>
</dbReference>